<dbReference type="PROSITE" id="PS51820">
    <property type="entry name" value="PA14"/>
    <property type="match status" value="1"/>
</dbReference>
<feature type="transmembrane region" description="Helical" evidence="1">
    <location>
        <begin position="173"/>
        <end position="191"/>
    </location>
</feature>
<reference evidence="3" key="1">
    <citation type="journal article" date="2015" name="PeerJ">
        <title>First genomic representation of candidate bacterial phylum KSB3 points to enhanced environmental sensing as a trigger of wastewater bulking.</title>
        <authorList>
            <person name="Sekiguchi Y."/>
            <person name="Ohashi A."/>
            <person name="Parks D.H."/>
            <person name="Yamauchi T."/>
            <person name="Tyson G.W."/>
            <person name="Hugenholtz P."/>
        </authorList>
    </citation>
    <scope>NUCLEOTIDE SEQUENCE [LARGE SCALE GENOMIC DNA]</scope>
</reference>
<dbReference type="SMART" id="SM00758">
    <property type="entry name" value="PA14"/>
    <property type="match status" value="1"/>
</dbReference>
<dbReference type="AlphaFoldDB" id="A0A0S6VU74"/>
<evidence type="ECO:0000256" key="1">
    <source>
        <dbReference type="SAM" id="Phobius"/>
    </source>
</evidence>
<proteinExistence type="predicted"/>
<name>A0A0S6VU74_9BACT</name>
<feature type="transmembrane region" description="Helical" evidence="1">
    <location>
        <begin position="435"/>
        <end position="460"/>
    </location>
</feature>
<feature type="transmembrane region" description="Helical" evidence="1">
    <location>
        <begin position="347"/>
        <end position="363"/>
    </location>
</feature>
<evidence type="ECO:0000313" key="4">
    <source>
        <dbReference type="Proteomes" id="UP000030700"/>
    </source>
</evidence>
<feature type="transmembrane region" description="Helical" evidence="1">
    <location>
        <begin position="579"/>
        <end position="600"/>
    </location>
</feature>
<dbReference type="HOGENOM" id="CLU_430654_0_0_0"/>
<keyword evidence="1" id="KW-0812">Transmembrane</keyword>
<keyword evidence="1" id="KW-1133">Transmembrane helix</keyword>
<dbReference type="InterPro" id="IPR037524">
    <property type="entry name" value="PA14/GLEYA"/>
</dbReference>
<feature type="transmembrane region" description="Helical" evidence="1">
    <location>
        <begin position="398"/>
        <end position="429"/>
    </location>
</feature>
<feature type="transmembrane region" description="Helical" evidence="1">
    <location>
        <begin position="554"/>
        <end position="572"/>
    </location>
</feature>
<feature type="transmembrane region" description="Helical" evidence="1">
    <location>
        <begin position="320"/>
        <end position="340"/>
    </location>
</feature>
<gene>
    <name evidence="3" type="ORF">U14_00516</name>
</gene>
<dbReference type="Gene3D" id="3.90.182.10">
    <property type="entry name" value="Toxin - Anthrax Protective Antigen,domain 1"/>
    <property type="match status" value="1"/>
</dbReference>
<dbReference type="Pfam" id="PF07691">
    <property type="entry name" value="PA14"/>
    <property type="match status" value="1"/>
</dbReference>
<protein>
    <submittedName>
        <fullName evidence="3">Putative membrane protein</fullName>
    </submittedName>
</protein>
<sequence length="635" mass="72658">MLFIVFSGLTEIFSPLEYGLTVSYYENIQWDGAPLITETDATLSLERIHHHFPKLQSNYSILWEGAIFIPKTGEYSFIIGSDDGSDFYIDDTLLIDNRGEHTYRERSGRVTLTKGFHAIALRYMQGGGMSIFRAYWQAPGQKQTALRNAPLYVRALSPQARIGYGFLEICRKIALIVCVLICLIVFGNWLIKQYVLWQVKTQLLFIGLLIGLIVFIIYAFFSPITNAYDSMWSIHTALSLIRDGNSNLDEYEKIVKIYRYHVIEKFDNHLYNVYPIGASVMAIPHIFLADLLMKNVWGVDLHTFITQYVRGGIPKGLERLIASTYVAGCVSLMFFIALQYGLSRHQSLIFAMTFAFSTSAWSVGSRGLWQHGPAMLLLAGALYCLFCGSEKSRYESLYIGIAGFLLAFSYVVRPTNAFSIFVLTIYIFLKHKKYLLSYIWGSLFVTIPYLLFNIYTYHLLLPTYSSSTRDQLKPSLVALEGLAGLLFSPSRGLFVYSPILLLVFYGVALKRRARKWTALDLALAIILILHWGVTALHPRWWGGHSYGPRYFTEMLPYLFYFLLPVWQQIEILTGKKRRMLVVVMSIAVLLGVLIHARGAISEYPYGWNAYPVSVDQDHRRVWDIQDIQFLRGLFE</sequence>
<feature type="transmembrane region" description="Helical" evidence="1">
    <location>
        <begin position="516"/>
        <end position="534"/>
    </location>
</feature>
<keyword evidence="1" id="KW-0472">Membrane</keyword>
<organism evidence="3">
    <name type="scientific">Candidatus Moduliflexus flocculans</name>
    <dbReference type="NCBI Taxonomy" id="1499966"/>
    <lineage>
        <taxon>Bacteria</taxon>
        <taxon>Candidatus Moduliflexota</taxon>
        <taxon>Candidatus Moduliflexia</taxon>
        <taxon>Candidatus Moduliflexales</taxon>
        <taxon>Candidatus Moduliflexaceae</taxon>
    </lineage>
</organism>
<evidence type="ECO:0000259" key="2">
    <source>
        <dbReference type="PROSITE" id="PS51820"/>
    </source>
</evidence>
<feature type="domain" description="PA14" evidence="2">
    <location>
        <begin position="15"/>
        <end position="150"/>
    </location>
</feature>
<feature type="transmembrane region" description="Helical" evidence="1">
    <location>
        <begin position="493"/>
        <end position="509"/>
    </location>
</feature>
<dbReference type="Proteomes" id="UP000030700">
    <property type="component" value="Unassembled WGS sequence"/>
</dbReference>
<dbReference type="SUPFAM" id="SSF56988">
    <property type="entry name" value="Anthrax protective antigen"/>
    <property type="match status" value="1"/>
</dbReference>
<accession>A0A0S6VU74</accession>
<dbReference type="InterPro" id="IPR011658">
    <property type="entry name" value="PA14_dom"/>
</dbReference>
<dbReference type="STRING" id="1499966.U14_00516"/>
<dbReference type="EMBL" id="DF820455">
    <property type="protein sequence ID" value="GAK49295.1"/>
    <property type="molecule type" value="Genomic_DNA"/>
</dbReference>
<feature type="transmembrane region" description="Helical" evidence="1">
    <location>
        <begin position="203"/>
        <end position="221"/>
    </location>
</feature>
<keyword evidence="4" id="KW-1185">Reference proteome</keyword>
<evidence type="ECO:0000313" key="3">
    <source>
        <dbReference type="EMBL" id="GAK49295.1"/>
    </source>
</evidence>